<feature type="domain" description="Type II methyltransferase M.TaqI-like" evidence="8">
    <location>
        <begin position="141"/>
        <end position="286"/>
    </location>
</feature>
<evidence type="ECO:0000256" key="4">
    <source>
        <dbReference type="ARBA" id="ARBA00022691"/>
    </source>
</evidence>
<evidence type="ECO:0000256" key="3">
    <source>
        <dbReference type="ARBA" id="ARBA00022679"/>
    </source>
</evidence>
<evidence type="ECO:0000256" key="5">
    <source>
        <dbReference type="ARBA" id="ARBA00022747"/>
    </source>
</evidence>
<dbReference type="GO" id="GO:0009007">
    <property type="term" value="F:site-specific DNA-methyltransferase (adenine-specific) activity"/>
    <property type="evidence" value="ECO:0007669"/>
    <property type="project" value="UniProtKB-EC"/>
</dbReference>
<proteinExistence type="predicted"/>
<comment type="caution">
    <text evidence="9">The sequence shown here is derived from an EMBL/GenBank/DDBJ whole genome shotgun (WGS) entry which is preliminary data.</text>
</comment>
<name>A0A316EGT9_9BACT</name>
<dbReference type="GO" id="GO:0003677">
    <property type="term" value="F:DNA binding"/>
    <property type="evidence" value="ECO:0007669"/>
    <property type="project" value="UniProtKB-KW"/>
</dbReference>
<dbReference type="Gene3D" id="3.40.50.150">
    <property type="entry name" value="Vaccinia Virus protein VP39"/>
    <property type="match status" value="1"/>
</dbReference>
<dbReference type="OrthoDB" id="32195at2"/>
<dbReference type="EMBL" id="QGGO01000003">
    <property type="protein sequence ID" value="PWK28684.1"/>
    <property type="molecule type" value="Genomic_DNA"/>
</dbReference>
<comment type="catalytic activity">
    <reaction evidence="7">
        <text>a 2'-deoxyadenosine in DNA + S-adenosyl-L-methionine = an N(6)-methyl-2'-deoxyadenosine in DNA + S-adenosyl-L-homocysteine + H(+)</text>
        <dbReference type="Rhea" id="RHEA:15197"/>
        <dbReference type="Rhea" id="RHEA-COMP:12418"/>
        <dbReference type="Rhea" id="RHEA-COMP:12419"/>
        <dbReference type="ChEBI" id="CHEBI:15378"/>
        <dbReference type="ChEBI" id="CHEBI:57856"/>
        <dbReference type="ChEBI" id="CHEBI:59789"/>
        <dbReference type="ChEBI" id="CHEBI:90615"/>
        <dbReference type="ChEBI" id="CHEBI:90616"/>
        <dbReference type="EC" id="2.1.1.72"/>
    </reaction>
</comment>
<dbReference type="PANTHER" id="PTHR33841">
    <property type="entry name" value="DNA METHYLTRANSFERASE YEEA-RELATED"/>
    <property type="match status" value="1"/>
</dbReference>
<dbReference type="GO" id="GO:0032259">
    <property type="term" value="P:methylation"/>
    <property type="evidence" value="ECO:0007669"/>
    <property type="project" value="UniProtKB-KW"/>
</dbReference>
<dbReference type="AlphaFoldDB" id="A0A316EGT9"/>
<evidence type="ECO:0000256" key="1">
    <source>
        <dbReference type="ARBA" id="ARBA00011900"/>
    </source>
</evidence>
<accession>A0A316EGT9</accession>
<keyword evidence="5" id="KW-0680">Restriction system</keyword>
<dbReference type="PROSITE" id="PS00092">
    <property type="entry name" value="N6_MTASE"/>
    <property type="match status" value="1"/>
</dbReference>
<dbReference type="Pfam" id="PF07669">
    <property type="entry name" value="Eco57I"/>
    <property type="match status" value="1"/>
</dbReference>
<dbReference type="EC" id="2.1.1.72" evidence="1"/>
<keyword evidence="3" id="KW-0808">Transferase</keyword>
<evidence type="ECO:0000256" key="6">
    <source>
        <dbReference type="ARBA" id="ARBA00023125"/>
    </source>
</evidence>
<dbReference type="GO" id="GO:0009307">
    <property type="term" value="P:DNA restriction-modification system"/>
    <property type="evidence" value="ECO:0007669"/>
    <property type="project" value="UniProtKB-KW"/>
</dbReference>
<gene>
    <name evidence="9" type="ORF">LV89_00890</name>
</gene>
<keyword evidence="2 9" id="KW-0489">Methyltransferase</keyword>
<dbReference type="InterPro" id="IPR029063">
    <property type="entry name" value="SAM-dependent_MTases_sf"/>
</dbReference>
<dbReference type="SUPFAM" id="SSF53335">
    <property type="entry name" value="S-adenosyl-L-methionine-dependent methyltransferases"/>
    <property type="match status" value="1"/>
</dbReference>
<dbReference type="CDD" id="cd02440">
    <property type="entry name" value="AdoMet_MTases"/>
    <property type="match status" value="1"/>
</dbReference>
<evidence type="ECO:0000256" key="7">
    <source>
        <dbReference type="ARBA" id="ARBA00047942"/>
    </source>
</evidence>
<evidence type="ECO:0000313" key="9">
    <source>
        <dbReference type="EMBL" id="PWK28684.1"/>
    </source>
</evidence>
<dbReference type="InterPro" id="IPR050953">
    <property type="entry name" value="N4_N6_ade-DNA_methylase"/>
</dbReference>
<sequence length="624" mass="72610">MKKGVLNEMLKSYFLNKIEKHLIFCYLTNNKLNYADNSILNRYFIDFQQDEKVCSDVYNLEITTIKDLENYLELLIPVDDRKVNGAFFTPNYIVDFIINELKPKEKDKCLDPSCGCGAFLIGLAEYYKSTFSKSIKQTVQENIFGSDILDYNIDRTKLLLTIYALQNGENLEERDFNLYTQDSLKATWKTQFDIIIGNPPYVKFQDLSEENRTYLAKNWTTIEGGTFNLYFAFFELGYQLLKPTGRLGFITPNNYFTSLAGFSLRNYFQQKKCVSRIIDFSHKKVFDAQTYTALTFLNKKENEALTFDRIKDGYKPEDFLSIVNGSPNYFKDLNSQKWRLLKSDEQKNIKIIENIGTPISILFDICVGIATLKDDVFFVDGSIEKDGFFLKTTENGTFEIEKEITKLVYKISNFKSQAEIINNTKRIICPYHIGKGNATPISEQEFATKYPKCYTYLLSEKENLSTRDKGKVKYEPFFVWGRTQGLNKFGKRILNPTFSQFPRFLLVEEEDAFFTNGYGLFFREPKTTFSLFDEPENPLTLIENIAVVQKILNSYLMHYYVSKTSVSIEGGYPCYQKNFIEKFTIPTLTKEEINILKLLNDKQEIDEFLIEKYQLNLPLPNLVS</sequence>
<dbReference type="InterPro" id="IPR011639">
    <property type="entry name" value="MethylTrfase_TaqI-like_dom"/>
</dbReference>
<evidence type="ECO:0000313" key="10">
    <source>
        <dbReference type="Proteomes" id="UP000245489"/>
    </source>
</evidence>
<dbReference type="PRINTS" id="PR00507">
    <property type="entry name" value="N12N6MTFRASE"/>
</dbReference>
<keyword evidence="6" id="KW-0238">DNA-binding</keyword>
<dbReference type="Proteomes" id="UP000245489">
    <property type="component" value="Unassembled WGS sequence"/>
</dbReference>
<keyword evidence="4" id="KW-0949">S-adenosyl-L-methionine</keyword>
<organism evidence="9 10">
    <name type="scientific">Arcicella aurantiaca</name>
    <dbReference type="NCBI Taxonomy" id="591202"/>
    <lineage>
        <taxon>Bacteria</taxon>
        <taxon>Pseudomonadati</taxon>
        <taxon>Bacteroidota</taxon>
        <taxon>Cytophagia</taxon>
        <taxon>Cytophagales</taxon>
        <taxon>Flectobacillaceae</taxon>
        <taxon>Arcicella</taxon>
    </lineage>
</organism>
<reference evidence="9 10" key="1">
    <citation type="submission" date="2018-05" db="EMBL/GenBank/DDBJ databases">
        <title>Genomic Encyclopedia of Archaeal and Bacterial Type Strains, Phase II (KMG-II): from individual species to whole genera.</title>
        <authorList>
            <person name="Goeker M."/>
        </authorList>
    </citation>
    <scope>NUCLEOTIDE SEQUENCE [LARGE SCALE GENOMIC DNA]</scope>
    <source>
        <strain evidence="9 10">DSM 22214</strain>
    </source>
</reference>
<dbReference type="InterPro" id="IPR002052">
    <property type="entry name" value="DNA_methylase_N6_adenine_CS"/>
</dbReference>
<protein>
    <recommendedName>
        <fullName evidence="1">site-specific DNA-methyltransferase (adenine-specific)</fullName>
        <ecNumber evidence="1">2.1.1.72</ecNumber>
    </recommendedName>
</protein>
<dbReference type="PANTHER" id="PTHR33841:SF6">
    <property type="entry name" value="TYPE II METHYLTRANSFERASE M.HINDII"/>
    <property type="match status" value="1"/>
</dbReference>
<keyword evidence="10" id="KW-1185">Reference proteome</keyword>
<evidence type="ECO:0000259" key="8">
    <source>
        <dbReference type="Pfam" id="PF07669"/>
    </source>
</evidence>
<evidence type="ECO:0000256" key="2">
    <source>
        <dbReference type="ARBA" id="ARBA00022603"/>
    </source>
</evidence>